<dbReference type="Proteomes" id="UP000186922">
    <property type="component" value="Unassembled WGS sequence"/>
</dbReference>
<dbReference type="AlphaFoldDB" id="A0A1D1UW55"/>
<name>A0A1D1UW55_RAMVA</name>
<dbReference type="EMBL" id="BDGG01000002">
    <property type="protein sequence ID" value="GAU92705.1"/>
    <property type="molecule type" value="Genomic_DNA"/>
</dbReference>
<organism evidence="1 2">
    <name type="scientific">Ramazzottius varieornatus</name>
    <name type="common">Water bear</name>
    <name type="synonym">Tardigrade</name>
    <dbReference type="NCBI Taxonomy" id="947166"/>
    <lineage>
        <taxon>Eukaryota</taxon>
        <taxon>Metazoa</taxon>
        <taxon>Ecdysozoa</taxon>
        <taxon>Tardigrada</taxon>
        <taxon>Eutardigrada</taxon>
        <taxon>Parachela</taxon>
        <taxon>Hypsibioidea</taxon>
        <taxon>Ramazzottiidae</taxon>
        <taxon>Ramazzottius</taxon>
    </lineage>
</organism>
<protein>
    <submittedName>
        <fullName evidence="1">Uncharacterized protein</fullName>
    </submittedName>
</protein>
<comment type="caution">
    <text evidence="1">The sequence shown here is derived from an EMBL/GenBank/DDBJ whole genome shotgun (WGS) entry which is preliminary data.</text>
</comment>
<accession>A0A1D1UW55</accession>
<proteinExistence type="predicted"/>
<evidence type="ECO:0000313" key="2">
    <source>
        <dbReference type="Proteomes" id="UP000186922"/>
    </source>
</evidence>
<evidence type="ECO:0000313" key="1">
    <source>
        <dbReference type="EMBL" id="GAU92705.1"/>
    </source>
</evidence>
<sequence>MLDGGSTLLFGGSLAHEVLGQRDLVQKANRTPTASLECLCDRSVGALSVGHRVRTALRQQ</sequence>
<reference evidence="1 2" key="1">
    <citation type="journal article" date="2016" name="Nat. Commun.">
        <title>Extremotolerant tardigrade genome and improved radiotolerance of human cultured cells by tardigrade-unique protein.</title>
        <authorList>
            <person name="Hashimoto T."/>
            <person name="Horikawa D.D."/>
            <person name="Saito Y."/>
            <person name="Kuwahara H."/>
            <person name="Kozuka-Hata H."/>
            <person name="Shin-I T."/>
            <person name="Minakuchi Y."/>
            <person name="Ohishi K."/>
            <person name="Motoyama A."/>
            <person name="Aizu T."/>
            <person name="Enomoto A."/>
            <person name="Kondo K."/>
            <person name="Tanaka S."/>
            <person name="Hara Y."/>
            <person name="Koshikawa S."/>
            <person name="Sagara H."/>
            <person name="Miura T."/>
            <person name="Yokobori S."/>
            <person name="Miyagawa K."/>
            <person name="Suzuki Y."/>
            <person name="Kubo T."/>
            <person name="Oyama M."/>
            <person name="Kohara Y."/>
            <person name="Fujiyama A."/>
            <person name="Arakawa K."/>
            <person name="Katayama T."/>
            <person name="Toyoda A."/>
            <person name="Kunieda T."/>
        </authorList>
    </citation>
    <scope>NUCLEOTIDE SEQUENCE [LARGE SCALE GENOMIC DNA]</scope>
    <source>
        <strain evidence="1 2">YOKOZUNA-1</strain>
    </source>
</reference>
<keyword evidence="2" id="KW-1185">Reference proteome</keyword>
<gene>
    <name evidence="1" type="primary">RvY_04753-1</name>
    <name evidence="1" type="synonym">RvY_04753.1</name>
    <name evidence="1" type="ORF">RvY_04753</name>
</gene>